<protein>
    <submittedName>
        <fullName evidence="5">HIT family hydrolase, diadenosine tetraphosphate hydrolase</fullName>
    </submittedName>
</protein>
<dbReference type="Gene3D" id="3.30.428.10">
    <property type="entry name" value="HIT-like"/>
    <property type="match status" value="1"/>
</dbReference>
<reference evidence="5" key="1">
    <citation type="submission" date="2011-11" db="EMBL/GenBank/DDBJ databases">
        <title>Improved High-Quality Draft sequence of Desulfovibrio sp. U5L.</title>
        <authorList>
            <consortium name="US DOE Joint Genome Institute"/>
            <person name="Lucas S."/>
            <person name="Han J."/>
            <person name="Lapidus A."/>
            <person name="Cheng J.-F."/>
            <person name="Goodwin L."/>
            <person name="Pitluck S."/>
            <person name="Peters L."/>
            <person name="Ovchinnikova G."/>
            <person name="Held B."/>
            <person name="Detter J.C."/>
            <person name="Han C."/>
            <person name="Tapia R."/>
            <person name="Land M."/>
            <person name="Hauser L."/>
            <person name="Kyrpides N."/>
            <person name="Ivanova N."/>
            <person name="Pagani I."/>
            <person name="Gabster J."/>
            <person name="Walker C."/>
            <person name="Stolyar S."/>
            <person name="Stahl D."/>
            <person name="Arkin A."/>
            <person name="Dehal P."/>
            <person name="Hazen T."/>
            <person name="Woyke T."/>
        </authorList>
    </citation>
    <scope>NUCLEOTIDE SEQUENCE [LARGE SCALE GENOMIC DNA]</scope>
    <source>
        <strain evidence="5">U5L</strain>
    </source>
</reference>
<sequence>MEHADCLFCKIAKGEIPCAGIYETEAVLAFLDINPVAPGHTLVIPKTHHPTLFDLPEDVGCRLFAALAPLGRAILAATGATGLNVQMNNHESAGQVIFHAHLHLIPRRVGDGLHLWPSRPYPDDAAREAMARAVRQALGAAP</sequence>
<dbReference type="InterPro" id="IPR001310">
    <property type="entry name" value="Histidine_triad_HIT"/>
</dbReference>
<organism evidence="5">
    <name type="scientific">Desulfovibrio sp. U5L</name>
    <dbReference type="NCBI Taxonomy" id="596152"/>
    <lineage>
        <taxon>Bacteria</taxon>
        <taxon>Pseudomonadati</taxon>
        <taxon>Thermodesulfobacteriota</taxon>
        <taxon>Desulfovibrionia</taxon>
        <taxon>Desulfovibrionales</taxon>
        <taxon>Desulfovibrionaceae</taxon>
        <taxon>Desulfovibrio</taxon>
    </lineage>
</organism>
<dbReference type="STRING" id="596152.DesU5LDRAFT_0490"/>
<evidence type="ECO:0000313" key="5">
    <source>
        <dbReference type="EMBL" id="EIG52196.1"/>
    </source>
</evidence>
<dbReference type="AlphaFoldDB" id="I2PXE0"/>
<dbReference type="InterPro" id="IPR036265">
    <property type="entry name" value="HIT-like_sf"/>
</dbReference>
<dbReference type="PANTHER" id="PTHR46648">
    <property type="entry name" value="HIT FAMILY PROTEIN 1"/>
    <property type="match status" value="1"/>
</dbReference>
<accession>I2PXE0</accession>
<dbReference type="EMBL" id="JH600068">
    <property type="protein sequence ID" value="EIG52196.1"/>
    <property type="molecule type" value="Genomic_DNA"/>
</dbReference>
<dbReference type="HOGENOM" id="CLU_056776_3_3_7"/>
<evidence type="ECO:0000256" key="3">
    <source>
        <dbReference type="PROSITE-ProRule" id="PRU00464"/>
    </source>
</evidence>
<dbReference type="SUPFAM" id="SSF54197">
    <property type="entry name" value="HIT-like"/>
    <property type="match status" value="1"/>
</dbReference>
<dbReference type="InterPro" id="IPR011146">
    <property type="entry name" value="HIT-like"/>
</dbReference>
<dbReference type="OrthoDB" id="9784774at2"/>
<keyword evidence="5" id="KW-0378">Hydrolase</keyword>
<dbReference type="eggNOG" id="COG0537">
    <property type="taxonomic scope" value="Bacteria"/>
</dbReference>
<feature type="short sequence motif" description="Histidine triad motif" evidence="2 3">
    <location>
        <begin position="99"/>
        <end position="103"/>
    </location>
</feature>
<dbReference type="PROSITE" id="PS51084">
    <property type="entry name" value="HIT_2"/>
    <property type="match status" value="1"/>
</dbReference>
<proteinExistence type="predicted"/>
<evidence type="ECO:0000259" key="4">
    <source>
        <dbReference type="PROSITE" id="PS51084"/>
    </source>
</evidence>
<dbReference type="InterPro" id="IPR039384">
    <property type="entry name" value="HINT"/>
</dbReference>
<dbReference type="GO" id="GO:0016787">
    <property type="term" value="F:hydrolase activity"/>
    <property type="evidence" value="ECO:0007669"/>
    <property type="project" value="UniProtKB-KW"/>
</dbReference>
<dbReference type="GO" id="GO:0009117">
    <property type="term" value="P:nucleotide metabolic process"/>
    <property type="evidence" value="ECO:0007669"/>
    <property type="project" value="TreeGrafter"/>
</dbReference>
<feature type="domain" description="HIT" evidence="4">
    <location>
        <begin position="7"/>
        <end position="114"/>
    </location>
</feature>
<dbReference type="PANTHER" id="PTHR46648:SF1">
    <property type="entry name" value="ADENOSINE 5'-MONOPHOSPHORAMIDASE HNT1"/>
    <property type="match status" value="1"/>
</dbReference>
<dbReference type="PRINTS" id="PR00332">
    <property type="entry name" value="HISTRIAD"/>
</dbReference>
<gene>
    <name evidence="5" type="ORF">DesU5LDRAFT_0490</name>
</gene>
<evidence type="ECO:0000256" key="1">
    <source>
        <dbReference type="PIRSR" id="PIRSR601310-1"/>
    </source>
</evidence>
<evidence type="ECO:0000256" key="2">
    <source>
        <dbReference type="PIRSR" id="PIRSR601310-3"/>
    </source>
</evidence>
<feature type="active site" description="Tele-AMP-histidine intermediate" evidence="1">
    <location>
        <position position="101"/>
    </location>
</feature>
<dbReference type="Pfam" id="PF01230">
    <property type="entry name" value="HIT"/>
    <property type="match status" value="1"/>
</dbReference>
<dbReference type="CDD" id="cd01277">
    <property type="entry name" value="HINT_subgroup"/>
    <property type="match status" value="1"/>
</dbReference>
<name>I2PXE0_9BACT</name>